<evidence type="ECO:0000256" key="1">
    <source>
        <dbReference type="ARBA" id="ARBA00004651"/>
    </source>
</evidence>
<sequence length="325" mass="34641">MKIKKLIDNRQIGLLGAIAVLLILAVFLTPSLFQLGTIHLTIRNYSVVGILVLGMMAVILTGGIDLSIGSELALSGMLTSLLMAEHPEIPVLLLIVIGVAVGLLCGLINGVLVGKLYIQPIIATLATMNIYRGATYFVSGGKWVTSSQYTDSFAHLSGGQFGLYNIIWFLLVLSVLMSIFLAYTKYGRRLYAVGSNETSSRIAGIKASNIKILAYVIMGGLAGLAGILYSANYKSFAPNIGIGMEMDVIAICVLGGVSITGGRGNFKSVVTAFIMMTLVSAFLSMLPGMSLWTNALQGSIIIVAVIVNLLTERIAEKHALYSRKI</sequence>
<dbReference type="Pfam" id="PF02653">
    <property type="entry name" value="BPD_transp_2"/>
    <property type="match status" value="1"/>
</dbReference>
<dbReference type="EMBL" id="ATFF01000006">
    <property type="protein sequence ID" value="EPF31887.1"/>
    <property type="molecule type" value="Genomic_DNA"/>
</dbReference>
<dbReference type="GO" id="GO:0005886">
    <property type="term" value="C:plasma membrane"/>
    <property type="evidence" value="ECO:0007669"/>
    <property type="project" value="UniProtKB-SubCell"/>
</dbReference>
<dbReference type="Proteomes" id="UP000014541">
    <property type="component" value="Unassembled WGS sequence"/>
</dbReference>
<feature type="transmembrane region" description="Helical" evidence="6">
    <location>
        <begin position="45"/>
        <end position="68"/>
    </location>
</feature>
<feature type="transmembrane region" description="Helical" evidence="6">
    <location>
        <begin position="295"/>
        <end position="315"/>
    </location>
</feature>
<feature type="transmembrane region" description="Helical" evidence="6">
    <location>
        <begin position="236"/>
        <end position="257"/>
    </location>
</feature>
<keyword evidence="3 6" id="KW-0812">Transmembrane</keyword>
<evidence type="ECO:0000256" key="5">
    <source>
        <dbReference type="ARBA" id="ARBA00023136"/>
    </source>
</evidence>
<dbReference type="CDD" id="cd06579">
    <property type="entry name" value="TM_PBP1_transp_AraH_like"/>
    <property type="match status" value="1"/>
</dbReference>
<evidence type="ECO:0000256" key="4">
    <source>
        <dbReference type="ARBA" id="ARBA00022989"/>
    </source>
</evidence>
<feature type="transmembrane region" description="Helical" evidence="6">
    <location>
        <begin position="89"/>
        <end position="112"/>
    </location>
</feature>
<evidence type="ECO:0000313" key="8">
    <source>
        <dbReference type="Proteomes" id="UP000014541"/>
    </source>
</evidence>
<protein>
    <recommendedName>
        <fullName evidence="9">ABC transporter permease</fullName>
    </recommendedName>
</protein>
<dbReference type="HOGENOM" id="CLU_028880_0_1_12"/>
<keyword evidence="4 6" id="KW-1133">Transmembrane helix</keyword>
<dbReference type="PANTHER" id="PTHR32196">
    <property type="entry name" value="ABC TRANSPORTER PERMEASE PROTEIN YPHD-RELATED-RELATED"/>
    <property type="match status" value="1"/>
</dbReference>
<proteinExistence type="predicted"/>
<dbReference type="AlphaFoldDB" id="S3KI13"/>
<evidence type="ECO:0000256" key="2">
    <source>
        <dbReference type="ARBA" id="ARBA00022475"/>
    </source>
</evidence>
<dbReference type="STRING" id="1125699.HMPREF9194_02242"/>
<dbReference type="eggNOG" id="COG1172">
    <property type="taxonomic scope" value="Bacteria"/>
</dbReference>
<evidence type="ECO:0000313" key="7">
    <source>
        <dbReference type="EMBL" id="EPF31887.1"/>
    </source>
</evidence>
<dbReference type="OrthoDB" id="368246at2"/>
<comment type="caution">
    <text evidence="7">The sequence shown here is derived from an EMBL/GenBank/DDBJ whole genome shotgun (WGS) entry which is preliminary data.</text>
</comment>
<dbReference type="PANTHER" id="PTHR32196:SF72">
    <property type="entry name" value="RIBOSE IMPORT PERMEASE PROTEIN RBSC"/>
    <property type="match status" value="1"/>
</dbReference>
<organism evidence="7 8">
    <name type="scientific">Treponema maltophilum ATCC 51939</name>
    <dbReference type="NCBI Taxonomy" id="1125699"/>
    <lineage>
        <taxon>Bacteria</taxon>
        <taxon>Pseudomonadati</taxon>
        <taxon>Spirochaetota</taxon>
        <taxon>Spirochaetia</taxon>
        <taxon>Spirochaetales</taxon>
        <taxon>Treponemataceae</taxon>
        <taxon>Treponema</taxon>
    </lineage>
</organism>
<evidence type="ECO:0000256" key="6">
    <source>
        <dbReference type="SAM" id="Phobius"/>
    </source>
</evidence>
<name>S3KI13_TREMA</name>
<keyword evidence="8" id="KW-1185">Reference proteome</keyword>
<reference evidence="7 8" key="1">
    <citation type="submission" date="2013-04" db="EMBL/GenBank/DDBJ databases">
        <title>The Genome Sequence of Treponema maltophilum ATCC 51939.</title>
        <authorList>
            <consortium name="The Broad Institute Genomics Platform"/>
            <person name="Earl A."/>
            <person name="Ward D."/>
            <person name="Feldgarden M."/>
            <person name="Gevers D."/>
            <person name="Leonetti C."/>
            <person name="Blanton J.M."/>
            <person name="Dewhirst F.E."/>
            <person name="Izard J."/>
            <person name="Walker B."/>
            <person name="Young S."/>
            <person name="Zeng Q."/>
            <person name="Gargeya S."/>
            <person name="Fitzgerald M."/>
            <person name="Haas B."/>
            <person name="Abouelleil A."/>
            <person name="Allen A.W."/>
            <person name="Alvarado L."/>
            <person name="Arachchi H.M."/>
            <person name="Berlin A.M."/>
            <person name="Chapman S.B."/>
            <person name="Gainer-Dewar J."/>
            <person name="Goldberg J."/>
            <person name="Griggs A."/>
            <person name="Gujja S."/>
            <person name="Hansen M."/>
            <person name="Howarth C."/>
            <person name="Imamovic A."/>
            <person name="Ireland A."/>
            <person name="Larimer J."/>
            <person name="McCowan C."/>
            <person name="Murphy C."/>
            <person name="Pearson M."/>
            <person name="Poon T.W."/>
            <person name="Priest M."/>
            <person name="Roberts A."/>
            <person name="Saif S."/>
            <person name="Shea T."/>
            <person name="Sisk P."/>
            <person name="Sykes S."/>
            <person name="Wortman J."/>
            <person name="Nusbaum C."/>
            <person name="Birren B."/>
        </authorList>
    </citation>
    <scope>NUCLEOTIDE SEQUENCE [LARGE SCALE GENOMIC DNA]</scope>
    <source>
        <strain evidence="7 8">ATCC 51939</strain>
    </source>
</reference>
<feature type="transmembrane region" description="Helical" evidence="6">
    <location>
        <begin position="269"/>
        <end position="289"/>
    </location>
</feature>
<gene>
    <name evidence="7" type="ORF">HMPREF9194_02242</name>
</gene>
<keyword evidence="2" id="KW-1003">Cell membrane</keyword>
<dbReference type="GO" id="GO:0022857">
    <property type="term" value="F:transmembrane transporter activity"/>
    <property type="evidence" value="ECO:0007669"/>
    <property type="project" value="InterPro"/>
</dbReference>
<feature type="transmembrane region" description="Helical" evidence="6">
    <location>
        <begin position="12"/>
        <end position="33"/>
    </location>
</feature>
<dbReference type="RefSeq" id="WP_016526495.1">
    <property type="nucleotide sequence ID" value="NZ_KE332518.1"/>
</dbReference>
<feature type="transmembrane region" description="Helical" evidence="6">
    <location>
        <begin position="161"/>
        <end position="183"/>
    </location>
</feature>
<feature type="transmembrane region" description="Helical" evidence="6">
    <location>
        <begin position="212"/>
        <end position="230"/>
    </location>
</feature>
<accession>S3KI13</accession>
<dbReference type="InterPro" id="IPR001851">
    <property type="entry name" value="ABC_transp_permease"/>
</dbReference>
<evidence type="ECO:0000256" key="3">
    <source>
        <dbReference type="ARBA" id="ARBA00022692"/>
    </source>
</evidence>
<dbReference type="PATRIC" id="fig|1125699.3.peg.2264"/>
<evidence type="ECO:0008006" key="9">
    <source>
        <dbReference type="Google" id="ProtNLM"/>
    </source>
</evidence>
<keyword evidence="5 6" id="KW-0472">Membrane</keyword>
<comment type="subcellular location">
    <subcellularLocation>
        <location evidence="1">Cell membrane</location>
        <topology evidence="1">Multi-pass membrane protein</topology>
    </subcellularLocation>
</comment>